<dbReference type="PROSITE" id="PS50850">
    <property type="entry name" value="MFS"/>
    <property type="match status" value="1"/>
</dbReference>
<evidence type="ECO:0000259" key="7">
    <source>
        <dbReference type="PROSITE" id="PS50850"/>
    </source>
</evidence>
<feature type="transmembrane region" description="Helical" evidence="6">
    <location>
        <begin position="185"/>
        <end position="206"/>
    </location>
</feature>
<feature type="transmembrane region" description="Helical" evidence="6">
    <location>
        <begin position="450"/>
        <end position="471"/>
    </location>
</feature>
<dbReference type="PANTHER" id="PTHR43791:SF3">
    <property type="entry name" value="MAJOR FACILITATOR SUPERFAMILY (MFS) PROFILE DOMAIN-CONTAINING PROTEIN"/>
    <property type="match status" value="1"/>
</dbReference>
<feature type="transmembrane region" description="Helical" evidence="6">
    <location>
        <begin position="55"/>
        <end position="72"/>
    </location>
</feature>
<evidence type="ECO:0000313" key="8">
    <source>
        <dbReference type="EMBL" id="RPB21344.1"/>
    </source>
</evidence>
<feature type="transmembrane region" description="Helical" evidence="6">
    <location>
        <begin position="293"/>
        <end position="318"/>
    </location>
</feature>
<protein>
    <submittedName>
        <fullName evidence="8">MFS general substrate transporter</fullName>
    </submittedName>
</protein>
<evidence type="ECO:0000256" key="2">
    <source>
        <dbReference type="ARBA" id="ARBA00022448"/>
    </source>
</evidence>
<evidence type="ECO:0000256" key="1">
    <source>
        <dbReference type="ARBA" id="ARBA00004141"/>
    </source>
</evidence>
<dbReference type="EMBL" id="ML121560">
    <property type="protein sequence ID" value="RPB21344.1"/>
    <property type="molecule type" value="Genomic_DNA"/>
</dbReference>
<dbReference type="Proteomes" id="UP000267821">
    <property type="component" value="Unassembled WGS sequence"/>
</dbReference>
<accession>A0A3N4LEM2</accession>
<dbReference type="SUPFAM" id="SSF103473">
    <property type="entry name" value="MFS general substrate transporter"/>
    <property type="match status" value="1"/>
</dbReference>
<proteinExistence type="predicted"/>
<dbReference type="PANTHER" id="PTHR43791">
    <property type="entry name" value="PERMEASE-RELATED"/>
    <property type="match status" value="1"/>
</dbReference>
<dbReference type="GO" id="GO:0016020">
    <property type="term" value="C:membrane"/>
    <property type="evidence" value="ECO:0007669"/>
    <property type="project" value="UniProtKB-SubCell"/>
</dbReference>
<keyword evidence="5 6" id="KW-0472">Membrane</keyword>
<evidence type="ECO:0000256" key="3">
    <source>
        <dbReference type="ARBA" id="ARBA00022692"/>
    </source>
</evidence>
<sequence length="495" mass="55665">MSGIVADKKRVYEHHDASSTEGSGLASRFEGAPAGWDPETAHWDSKIEKRIMRRVDWKLLPMLIAMYMVALIDRTNMPNALITGMGKELHFVGDRYSIALMVFFIPYLLFELPSNILLRKVGAAKWLGSIVICWGLVMIGMGFTKHWWEIAILRTMLGFFEAGFFPGSIYLISCWYVRYEVQQRLAIFYLLTSLASGFAPLLASGLMQMGGQANFLGWRWIFIMEGILTVLVGCAAYVFIIDFPDKVINTKHQFLTKAEVEIIKFRIDKDRKDSEVDEIAWSTVIKHLRDWKLWVYALLLMCAAMPAYAFALFLSIILKEGMGYSTLMSQLLSTPPVFFSVIVALPLAWYADKTRLRAPFMAFQTITTIVGLSLTGYAINNGVRYFGAFLGIAGAAANIPAGLAYQSNNIRTNSKRCVASALQIGFASIGGMIASMVFRLQDAPRYIPGIWVAIGCQFLSLVLITIMSIFFMSENRKQKEEGKVLESCEGFRYTY</sequence>
<feature type="transmembrane region" description="Helical" evidence="6">
    <location>
        <begin position="150"/>
        <end position="173"/>
    </location>
</feature>
<dbReference type="AlphaFoldDB" id="A0A3N4LEM2"/>
<reference evidence="8 9" key="1">
    <citation type="journal article" date="2018" name="Nat. Ecol. Evol.">
        <title>Pezizomycetes genomes reveal the molecular basis of ectomycorrhizal truffle lifestyle.</title>
        <authorList>
            <person name="Murat C."/>
            <person name="Payen T."/>
            <person name="Noel B."/>
            <person name="Kuo A."/>
            <person name="Morin E."/>
            <person name="Chen J."/>
            <person name="Kohler A."/>
            <person name="Krizsan K."/>
            <person name="Balestrini R."/>
            <person name="Da Silva C."/>
            <person name="Montanini B."/>
            <person name="Hainaut M."/>
            <person name="Levati E."/>
            <person name="Barry K.W."/>
            <person name="Belfiori B."/>
            <person name="Cichocki N."/>
            <person name="Clum A."/>
            <person name="Dockter R.B."/>
            <person name="Fauchery L."/>
            <person name="Guy J."/>
            <person name="Iotti M."/>
            <person name="Le Tacon F."/>
            <person name="Lindquist E.A."/>
            <person name="Lipzen A."/>
            <person name="Malagnac F."/>
            <person name="Mello A."/>
            <person name="Molinier V."/>
            <person name="Miyauchi S."/>
            <person name="Poulain J."/>
            <person name="Riccioni C."/>
            <person name="Rubini A."/>
            <person name="Sitrit Y."/>
            <person name="Splivallo R."/>
            <person name="Traeger S."/>
            <person name="Wang M."/>
            <person name="Zifcakova L."/>
            <person name="Wipf D."/>
            <person name="Zambonelli A."/>
            <person name="Paolocci F."/>
            <person name="Nowrousian M."/>
            <person name="Ottonello S."/>
            <person name="Baldrian P."/>
            <person name="Spatafora J.W."/>
            <person name="Henrissat B."/>
            <person name="Nagy L.G."/>
            <person name="Aury J.M."/>
            <person name="Wincker P."/>
            <person name="Grigoriev I.V."/>
            <person name="Bonfante P."/>
            <person name="Martin F.M."/>
        </authorList>
    </citation>
    <scope>NUCLEOTIDE SEQUENCE [LARGE SCALE GENOMIC DNA]</scope>
    <source>
        <strain evidence="8 9">ATCC MYA-4762</strain>
    </source>
</reference>
<feature type="transmembrane region" description="Helical" evidence="6">
    <location>
        <begin position="122"/>
        <end position="144"/>
    </location>
</feature>
<keyword evidence="3 6" id="KW-0812">Transmembrane</keyword>
<dbReference type="InParanoid" id="A0A3N4LEM2"/>
<dbReference type="OrthoDB" id="2962993at2759"/>
<feature type="domain" description="Major facilitator superfamily (MFS) profile" evidence="7">
    <location>
        <begin position="59"/>
        <end position="477"/>
    </location>
</feature>
<evidence type="ECO:0000313" key="9">
    <source>
        <dbReference type="Proteomes" id="UP000267821"/>
    </source>
</evidence>
<dbReference type="GO" id="GO:0022857">
    <property type="term" value="F:transmembrane transporter activity"/>
    <property type="evidence" value="ECO:0007669"/>
    <property type="project" value="InterPro"/>
</dbReference>
<evidence type="ECO:0000256" key="4">
    <source>
        <dbReference type="ARBA" id="ARBA00022989"/>
    </source>
</evidence>
<feature type="transmembrane region" description="Helical" evidence="6">
    <location>
        <begin position="218"/>
        <end position="241"/>
    </location>
</feature>
<dbReference type="FunFam" id="1.20.1250.20:FF:000013">
    <property type="entry name" value="MFS general substrate transporter"/>
    <property type="match status" value="1"/>
</dbReference>
<dbReference type="FunFam" id="1.20.1250.20:FF:000018">
    <property type="entry name" value="MFS transporter permease"/>
    <property type="match status" value="1"/>
</dbReference>
<feature type="transmembrane region" description="Helical" evidence="6">
    <location>
        <begin position="92"/>
        <end position="110"/>
    </location>
</feature>
<keyword evidence="2" id="KW-0813">Transport</keyword>
<evidence type="ECO:0000256" key="6">
    <source>
        <dbReference type="SAM" id="Phobius"/>
    </source>
</evidence>
<feature type="transmembrane region" description="Helical" evidence="6">
    <location>
        <begin position="385"/>
        <end position="405"/>
    </location>
</feature>
<dbReference type="Pfam" id="PF07690">
    <property type="entry name" value="MFS_1"/>
    <property type="match status" value="1"/>
</dbReference>
<feature type="transmembrane region" description="Helical" evidence="6">
    <location>
        <begin position="417"/>
        <end position="438"/>
    </location>
</feature>
<dbReference type="InterPro" id="IPR011701">
    <property type="entry name" value="MFS"/>
</dbReference>
<organism evidence="8 9">
    <name type="scientific">Terfezia boudieri ATCC MYA-4762</name>
    <dbReference type="NCBI Taxonomy" id="1051890"/>
    <lineage>
        <taxon>Eukaryota</taxon>
        <taxon>Fungi</taxon>
        <taxon>Dikarya</taxon>
        <taxon>Ascomycota</taxon>
        <taxon>Pezizomycotina</taxon>
        <taxon>Pezizomycetes</taxon>
        <taxon>Pezizales</taxon>
        <taxon>Pezizaceae</taxon>
        <taxon>Terfezia</taxon>
    </lineage>
</organism>
<dbReference type="InterPro" id="IPR020846">
    <property type="entry name" value="MFS_dom"/>
</dbReference>
<feature type="transmembrane region" description="Helical" evidence="6">
    <location>
        <begin position="330"/>
        <end position="351"/>
    </location>
</feature>
<dbReference type="InterPro" id="IPR036259">
    <property type="entry name" value="MFS_trans_sf"/>
</dbReference>
<evidence type="ECO:0000256" key="5">
    <source>
        <dbReference type="ARBA" id="ARBA00023136"/>
    </source>
</evidence>
<keyword evidence="9" id="KW-1185">Reference proteome</keyword>
<feature type="transmembrane region" description="Helical" evidence="6">
    <location>
        <begin position="358"/>
        <end position="379"/>
    </location>
</feature>
<name>A0A3N4LEM2_9PEZI</name>
<dbReference type="Gene3D" id="1.20.1250.20">
    <property type="entry name" value="MFS general substrate transporter like domains"/>
    <property type="match status" value="2"/>
</dbReference>
<dbReference type="STRING" id="1051890.A0A3N4LEM2"/>
<keyword evidence="4 6" id="KW-1133">Transmembrane helix</keyword>
<gene>
    <name evidence="8" type="ORF">L211DRAFT_889809</name>
</gene>
<comment type="subcellular location">
    <subcellularLocation>
        <location evidence="1">Membrane</location>
        <topology evidence="1">Multi-pass membrane protein</topology>
    </subcellularLocation>
</comment>